<dbReference type="Proteomes" id="UP000184096">
    <property type="component" value="Chromosome I"/>
</dbReference>
<feature type="chain" id="PRO_5012025891" evidence="1">
    <location>
        <begin position="22"/>
        <end position="75"/>
    </location>
</feature>
<accession>A0A1M7UCN8</accession>
<evidence type="ECO:0000256" key="1">
    <source>
        <dbReference type="SAM" id="SignalP"/>
    </source>
</evidence>
<name>A0A1M7UCN8_9BRAD</name>
<dbReference type="AlphaFoldDB" id="A0A1M7UCN8"/>
<feature type="signal peptide" evidence="1">
    <location>
        <begin position="1"/>
        <end position="21"/>
    </location>
</feature>
<proteinExistence type="predicted"/>
<gene>
    <name evidence="2" type="ORF">SAMN05444170_4496</name>
</gene>
<sequence length="75" mass="7906">MNIKAIIAAAALTAIAAPAFAESYYVVQDAKTKKCTITETKPTTTETTVVGDGTVYKTRTEAETGMKSVKVCTSN</sequence>
<dbReference type="EMBL" id="LT670849">
    <property type="protein sequence ID" value="SHN80763.1"/>
    <property type="molecule type" value="Genomic_DNA"/>
</dbReference>
<keyword evidence="3" id="KW-1185">Reference proteome</keyword>
<evidence type="ECO:0000313" key="2">
    <source>
        <dbReference type="EMBL" id="SHN80763.1"/>
    </source>
</evidence>
<evidence type="ECO:0000313" key="3">
    <source>
        <dbReference type="Proteomes" id="UP000184096"/>
    </source>
</evidence>
<dbReference type="RefSeq" id="WP_072821123.1">
    <property type="nucleotide sequence ID" value="NZ_LT670849.1"/>
</dbReference>
<keyword evidence="1" id="KW-0732">Signal</keyword>
<organism evidence="2 3">
    <name type="scientific">Bradyrhizobium erythrophlei</name>
    <dbReference type="NCBI Taxonomy" id="1437360"/>
    <lineage>
        <taxon>Bacteria</taxon>
        <taxon>Pseudomonadati</taxon>
        <taxon>Pseudomonadota</taxon>
        <taxon>Alphaproteobacteria</taxon>
        <taxon>Hyphomicrobiales</taxon>
        <taxon>Nitrobacteraceae</taxon>
        <taxon>Bradyrhizobium</taxon>
    </lineage>
</organism>
<reference evidence="3" key="1">
    <citation type="submission" date="2016-11" db="EMBL/GenBank/DDBJ databases">
        <authorList>
            <person name="Varghese N."/>
            <person name="Submissions S."/>
        </authorList>
    </citation>
    <scope>NUCLEOTIDE SEQUENCE [LARGE SCALE GENOMIC DNA]</scope>
    <source>
        <strain evidence="3">GAS401</strain>
    </source>
</reference>
<protein>
    <submittedName>
        <fullName evidence="2">Uncharacterized protein</fullName>
    </submittedName>
</protein>